<dbReference type="SUPFAM" id="SSF53474">
    <property type="entry name" value="alpha/beta-Hydrolases"/>
    <property type="match status" value="1"/>
</dbReference>
<dbReference type="Gene3D" id="3.40.50.1820">
    <property type="entry name" value="alpha/beta hydrolase"/>
    <property type="match status" value="1"/>
</dbReference>
<name>A0AB40BDA7_DIOCR</name>
<organism evidence="2 3">
    <name type="scientific">Dioscorea cayennensis subsp. rotundata</name>
    <name type="common">White Guinea yam</name>
    <name type="synonym">Dioscorea rotundata</name>
    <dbReference type="NCBI Taxonomy" id="55577"/>
    <lineage>
        <taxon>Eukaryota</taxon>
        <taxon>Viridiplantae</taxon>
        <taxon>Streptophyta</taxon>
        <taxon>Embryophyta</taxon>
        <taxon>Tracheophyta</taxon>
        <taxon>Spermatophyta</taxon>
        <taxon>Magnoliopsida</taxon>
        <taxon>Liliopsida</taxon>
        <taxon>Dioscoreales</taxon>
        <taxon>Dioscoreaceae</taxon>
        <taxon>Dioscorea</taxon>
    </lineage>
</organism>
<evidence type="ECO:0000313" key="3">
    <source>
        <dbReference type="RefSeq" id="XP_039124606.1"/>
    </source>
</evidence>
<protein>
    <submittedName>
        <fullName evidence="3">Serine carboxypeptidase 1-like</fullName>
    </submittedName>
</protein>
<dbReference type="PANTHER" id="PTHR11802">
    <property type="entry name" value="SERINE PROTEASE FAMILY S10 SERINE CARBOXYPEPTIDASE"/>
    <property type="match status" value="1"/>
</dbReference>
<dbReference type="Proteomes" id="UP001515500">
    <property type="component" value="Chromosome 5"/>
</dbReference>
<dbReference type="InterPro" id="IPR001563">
    <property type="entry name" value="Peptidase_S10"/>
</dbReference>
<dbReference type="InterPro" id="IPR029058">
    <property type="entry name" value="AB_hydrolase_fold"/>
</dbReference>
<dbReference type="GO" id="GO:0004185">
    <property type="term" value="F:serine-type carboxypeptidase activity"/>
    <property type="evidence" value="ECO:0007669"/>
    <property type="project" value="InterPro"/>
</dbReference>
<dbReference type="PRINTS" id="PR00724">
    <property type="entry name" value="CRBOXYPTASEC"/>
</dbReference>
<accession>A0AB40BDA7</accession>
<dbReference type="AlphaFoldDB" id="A0AB40BDA7"/>
<sequence>MVDLAVLGLMQSCISMGLFKIIDDFAPRRPVKLLSNPFSWTKVASIIYVDSPAGTGYSYADSVDDYITSDTKTVADLYEFILKFFSEYPEFLPNPLYVGACSYSGVMVPPLAQEMVNGNDHKSHMCWCYIMHRFHVWEISSFVKIEKKRRT</sequence>
<dbReference type="RefSeq" id="XP_039124606.1">
    <property type="nucleotide sequence ID" value="XM_039268672.1"/>
</dbReference>
<evidence type="ECO:0000256" key="1">
    <source>
        <dbReference type="ARBA" id="ARBA00009431"/>
    </source>
</evidence>
<gene>
    <name evidence="3" type="primary">LOC120261019</name>
</gene>
<comment type="similarity">
    <text evidence="1">Belongs to the peptidase S10 family.</text>
</comment>
<dbReference type="PANTHER" id="PTHR11802:SF236">
    <property type="entry name" value="OS02G0463500 PROTEIN"/>
    <property type="match status" value="1"/>
</dbReference>
<dbReference type="GeneID" id="120261019"/>
<proteinExistence type="inferred from homology"/>
<keyword evidence="2" id="KW-1185">Reference proteome</keyword>
<dbReference type="GO" id="GO:0016747">
    <property type="term" value="F:acyltransferase activity, transferring groups other than amino-acyl groups"/>
    <property type="evidence" value="ECO:0007669"/>
    <property type="project" value="TreeGrafter"/>
</dbReference>
<dbReference type="Pfam" id="PF00450">
    <property type="entry name" value="Peptidase_S10"/>
    <property type="match status" value="1"/>
</dbReference>
<evidence type="ECO:0000313" key="2">
    <source>
        <dbReference type="Proteomes" id="UP001515500"/>
    </source>
</evidence>
<reference evidence="3" key="1">
    <citation type="submission" date="2025-08" db="UniProtKB">
        <authorList>
            <consortium name="RefSeq"/>
        </authorList>
    </citation>
    <scope>IDENTIFICATION</scope>
</reference>
<dbReference type="GO" id="GO:0019748">
    <property type="term" value="P:secondary metabolic process"/>
    <property type="evidence" value="ECO:0007669"/>
    <property type="project" value="TreeGrafter"/>
</dbReference>
<dbReference type="GO" id="GO:0006508">
    <property type="term" value="P:proteolysis"/>
    <property type="evidence" value="ECO:0007669"/>
    <property type="project" value="InterPro"/>
</dbReference>